<dbReference type="SUPFAM" id="SSF54373">
    <property type="entry name" value="FAD-linked reductases, C-terminal domain"/>
    <property type="match status" value="1"/>
</dbReference>
<reference evidence="12" key="4">
    <citation type="submission" date="2025-08" db="UniProtKB">
        <authorList>
            <consortium name="Ensembl"/>
        </authorList>
    </citation>
    <scope>IDENTIFICATION</scope>
</reference>
<keyword evidence="7 10" id="KW-0560">Oxidoreductase</keyword>
<evidence type="ECO:0000313" key="13">
    <source>
        <dbReference type="Proteomes" id="UP000314983"/>
    </source>
</evidence>
<feature type="binding site" evidence="9">
    <location>
        <position position="16"/>
    </location>
    <ligand>
        <name>FAD</name>
        <dbReference type="ChEBI" id="CHEBI:57692"/>
    </ligand>
</feature>
<dbReference type="AlphaFoldDB" id="A0A4W4FJN1"/>
<dbReference type="GeneTree" id="ENSGT00940000166792"/>
<evidence type="ECO:0000256" key="1">
    <source>
        <dbReference type="ARBA" id="ARBA00001974"/>
    </source>
</evidence>
<feature type="binding site" evidence="9">
    <location>
        <position position="352"/>
    </location>
    <ligand>
        <name>substrate</name>
    </ligand>
</feature>
<keyword evidence="5" id="KW-1000">Mitochondrion outer membrane</keyword>
<evidence type="ECO:0000256" key="10">
    <source>
        <dbReference type="RuleBase" id="RU362067"/>
    </source>
</evidence>
<name>A0A4W4FJN1_ELEEL</name>
<keyword evidence="4 10" id="KW-0285">Flavoprotein</keyword>
<dbReference type="Ensembl" id="ENSEEET00000024623.2">
    <property type="protein sequence ID" value="ENSEEEP00000024346.2"/>
    <property type="gene ID" value="ENSEEEG00000011804.2"/>
</dbReference>
<keyword evidence="13" id="KW-1185">Reference proteome</keyword>
<feature type="domain" description="Amine oxidase" evidence="11">
    <location>
        <begin position="15"/>
        <end position="459"/>
    </location>
</feature>
<dbReference type="GO" id="GO:0005741">
    <property type="term" value="C:mitochondrial outer membrane"/>
    <property type="evidence" value="ECO:0007669"/>
    <property type="project" value="UniProtKB-SubCell"/>
</dbReference>
<dbReference type="InterPro" id="IPR036188">
    <property type="entry name" value="FAD/NAD-bd_sf"/>
</dbReference>
<evidence type="ECO:0000256" key="5">
    <source>
        <dbReference type="ARBA" id="ARBA00022787"/>
    </source>
</evidence>
<comment type="subcellular location">
    <subcellularLocation>
        <location evidence="2">Mitochondrion outer membrane</location>
        <topology evidence="2">Single-pass type IV membrane protein</topology>
        <orientation evidence="2">Cytoplasmic side</orientation>
    </subcellularLocation>
</comment>
<reference evidence="12" key="5">
    <citation type="submission" date="2025-09" db="UniProtKB">
        <authorList>
            <consortium name="Ensembl"/>
        </authorList>
    </citation>
    <scope>IDENTIFICATION</scope>
</reference>
<proteinExistence type="inferred from homology"/>
<comment type="similarity">
    <text evidence="3 10">Belongs to the flavin monoamine oxidase family.</text>
</comment>
<evidence type="ECO:0000256" key="7">
    <source>
        <dbReference type="ARBA" id="ARBA00023002"/>
    </source>
</evidence>
<dbReference type="Gene3D" id="1.10.405.10">
    <property type="entry name" value="Guanine Nucleotide Dissociation Inhibitor, domain 1"/>
    <property type="match status" value="1"/>
</dbReference>
<keyword evidence="10" id="KW-0812">Transmembrane</keyword>
<comment type="cofactor">
    <cofactor evidence="1 10">
        <name>FAD</name>
        <dbReference type="ChEBI" id="CHEBI:57692"/>
    </cofactor>
</comment>
<organism evidence="12 13">
    <name type="scientific">Electrophorus electricus</name>
    <name type="common">Electric eel</name>
    <name type="synonym">Gymnotus electricus</name>
    <dbReference type="NCBI Taxonomy" id="8005"/>
    <lineage>
        <taxon>Eukaryota</taxon>
        <taxon>Metazoa</taxon>
        <taxon>Chordata</taxon>
        <taxon>Craniata</taxon>
        <taxon>Vertebrata</taxon>
        <taxon>Euteleostomi</taxon>
        <taxon>Actinopterygii</taxon>
        <taxon>Neopterygii</taxon>
        <taxon>Teleostei</taxon>
        <taxon>Ostariophysi</taxon>
        <taxon>Gymnotiformes</taxon>
        <taxon>Gymnotoidei</taxon>
        <taxon>Gymnotidae</taxon>
        <taxon>Electrophorus</taxon>
    </lineage>
</organism>
<reference evidence="12" key="3">
    <citation type="submission" date="2020-05" db="EMBL/GenBank/DDBJ databases">
        <title>Electrophorus electricus (electric eel) genome, fEleEle1, primary haplotype.</title>
        <authorList>
            <person name="Myers G."/>
            <person name="Meyer A."/>
            <person name="Fedrigo O."/>
            <person name="Formenti G."/>
            <person name="Rhie A."/>
            <person name="Tracey A."/>
            <person name="Sims Y."/>
            <person name="Jarvis E.D."/>
        </authorList>
    </citation>
    <scope>NUCLEOTIDE SEQUENCE [LARGE SCALE GENOMIC DNA]</scope>
</reference>
<dbReference type="PANTHER" id="PTHR43563">
    <property type="entry name" value="AMINE OXIDASE"/>
    <property type="match status" value="1"/>
</dbReference>
<evidence type="ECO:0000256" key="4">
    <source>
        <dbReference type="ARBA" id="ARBA00022630"/>
    </source>
</evidence>
<comment type="catalytic activity">
    <reaction evidence="8">
        <text>a secondary aliphatic amine + O2 + H2O = a primary amine + an aldehyde + H2O2</text>
        <dbReference type="Rhea" id="RHEA:26414"/>
        <dbReference type="ChEBI" id="CHEBI:15377"/>
        <dbReference type="ChEBI" id="CHEBI:15379"/>
        <dbReference type="ChEBI" id="CHEBI:16240"/>
        <dbReference type="ChEBI" id="CHEBI:17478"/>
        <dbReference type="ChEBI" id="CHEBI:58855"/>
        <dbReference type="ChEBI" id="CHEBI:65296"/>
        <dbReference type="EC" id="1.4.3.4"/>
    </reaction>
</comment>
<evidence type="ECO:0000256" key="8">
    <source>
        <dbReference type="ARBA" id="ARBA00048448"/>
    </source>
</evidence>
<evidence type="ECO:0000256" key="2">
    <source>
        <dbReference type="ARBA" id="ARBA00004362"/>
    </source>
</evidence>
<dbReference type="Proteomes" id="UP000314983">
    <property type="component" value="Chromosome 17"/>
</dbReference>
<feature type="binding site" evidence="9">
    <location>
        <position position="245"/>
    </location>
    <ligand>
        <name>FAD</name>
        <dbReference type="ChEBI" id="CHEBI:57692"/>
    </ligand>
</feature>
<dbReference type="Gene3D" id="3.90.660.10">
    <property type="match status" value="1"/>
</dbReference>
<keyword evidence="5" id="KW-0496">Mitochondrion</keyword>
<dbReference type="STRING" id="8005.ENSEEEP00000024346"/>
<evidence type="ECO:0000313" key="12">
    <source>
        <dbReference type="Ensembl" id="ENSEEEP00000024346.2"/>
    </source>
</evidence>
<dbReference type="InterPro" id="IPR050703">
    <property type="entry name" value="Flavin_MAO"/>
</dbReference>
<dbReference type="PANTHER" id="PTHR43563:SF14">
    <property type="entry name" value="AMINE OXIDASE"/>
    <property type="match status" value="1"/>
</dbReference>
<protein>
    <recommendedName>
        <fullName evidence="10">Amine oxidase</fullName>
        <ecNumber evidence="10">1.4.3.-</ecNumber>
    </recommendedName>
</protein>
<feature type="transmembrane region" description="Helical" evidence="10">
    <location>
        <begin position="502"/>
        <end position="519"/>
    </location>
</feature>
<dbReference type="Pfam" id="PF01593">
    <property type="entry name" value="Amino_oxidase"/>
    <property type="match status" value="1"/>
</dbReference>
<reference evidence="13" key="1">
    <citation type="journal article" date="2014" name="Science">
        <title>Nonhuman genetics. Genomic basis for the convergent evolution of electric organs.</title>
        <authorList>
            <person name="Gallant J.R."/>
            <person name="Traeger L.L."/>
            <person name="Volkening J.D."/>
            <person name="Moffett H."/>
            <person name="Chen P.H."/>
            <person name="Novina C.D."/>
            <person name="Phillips G.N.Jr."/>
            <person name="Anand R."/>
            <person name="Wells G.B."/>
            <person name="Pinch M."/>
            <person name="Guth R."/>
            <person name="Unguez G.A."/>
            <person name="Albert J.S."/>
            <person name="Zakon H.H."/>
            <person name="Samanta M.P."/>
            <person name="Sussman M.R."/>
        </authorList>
    </citation>
    <scope>NUCLEOTIDE SEQUENCE [LARGE SCALE GENOMIC DNA]</scope>
</reference>
<dbReference type="SUPFAM" id="SSF51905">
    <property type="entry name" value="FAD/NAD(P)-binding domain"/>
    <property type="match status" value="1"/>
</dbReference>
<dbReference type="Gene3D" id="3.50.50.60">
    <property type="entry name" value="FAD/NAD(P)-binding domain"/>
    <property type="match status" value="1"/>
</dbReference>
<gene>
    <name evidence="12" type="primary">si:ch211-127i16.2</name>
</gene>
<dbReference type="PRINTS" id="PR00757">
    <property type="entry name" value="AMINEOXDASEF"/>
</dbReference>
<dbReference type="OMA" id="LWARVMH"/>
<evidence type="ECO:0000256" key="3">
    <source>
        <dbReference type="ARBA" id="ARBA00005995"/>
    </source>
</evidence>
<keyword evidence="10" id="KW-1133">Transmembrane helix</keyword>
<keyword evidence="6 10" id="KW-0274">FAD</keyword>
<accession>A0A4W4FJN1</accession>
<dbReference type="EC" id="1.4.3.-" evidence="10"/>
<dbReference type="InterPro" id="IPR002937">
    <property type="entry name" value="Amino_oxidase"/>
</dbReference>
<evidence type="ECO:0000256" key="6">
    <source>
        <dbReference type="ARBA" id="ARBA00022827"/>
    </source>
</evidence>
<dbReference type="InterPro" id="IPR001613">
    <property type="entry name" value="Flavin_amine_oxidase"/>
</dbReference>
<keyword evidence="10" id="KW-0472">Membrane</keyword>
<dbReference type="GO" id="GO:0097621">
    <property type="term" value="F:monoamine oxidase activity"/>
    <property type="evidence" value="ECO:0007669"/>
    <property type="project" value="UniProtKB-EC"/>
</dbReference>
<evidence type="ECO:0000256" key="9">
    <source>
        <dbReference type="PIRSR" id="PIRSR601613-1"/>
    </source>
</evidence>
<feature type="binding site" evidence="9">
    <location>
        <position position="435"/>
    </location>
    <ligand>
        <name>FAD</name>
        <dbReference type="ChEBI" id="CHEBI:57692"/>
    </ligand>
</feature>
<sequence>MSEESCDVVVVGAGLSGFSAAHLLKKRQEQWKVLVLEGKGRVGGRTLTQHLPAAHGEDMWDMGGQWVSSSQTHVMELIRELGLEVSRQFTEGKKIHHMGGANAKIRTYTSSIPSFSFLALLDFIQFLWKIERLCKTVSVEDPMTTPNAQQLDSMTLQSFMDRNIWTTELIEEIGLCSRSVFGVEPSQLSFLYFLMYSTSAGGIMRLLESTPGSAQEFKVKGGTQQLSERLAEQVGKHSVRLGSAVTAIWQNEDHVEVKTATSTINCKAVIVTCPPHMAAKIYYKPALPMERQHLTQCMPVGHMTKFIITYPTAFWKRKGFSGEIVARPSEDCPFGVTFDATSHQGSAALVGFIAGAQGSSWNSRELVERKDAVIASLVKYLGLEAASYIHYEEKDWSKEEYSGGCPVNVMVPGMLTYYHAGLRKPCGRIYWAGTETATQWCGYLSGAVQAGQRAAVEVLAAECPSVLSESELQKVRADMNRAPQALQHLTGVSSHRASHFRLFLYLAVMVLTVGSLYLAKDPTFDVICVSL</sequence>
<evidence type="ECO:0000259" key="11">
    <source>
        <dbReference type="Pfam" id="PF01593"/>
    </source>
</evidence>
<reference evidence="13" key="2">
    <citation type="journal article" date="2017" name="Sci. Adv.">
        <title>A tail of two voltages: Proteomic comparison of the three electric organs of the electric eel.</title>
        <authorList>
            <person name="Traeger L.L."/>
            <person name="Sabat G."/>
            <person name="Barrett-Wilt G.A."/>
            <person name="Wells G.B."/>
            <person name="Sussman M.R."/>
        </authorList>
    </citation>
    <scope>NUCLEOTIDE SEQUENCE [LARGE SCALE GENOMIC DNA]</scope>
</reference>
<dbReference type="GO" id="GO:0008131">
    <property type="term" value="F:primary methylamine oxidase activity"/>
    <property type="evidence" value="ECO:0007669"/>
    <property type="project" value="UniProtKB-ARBA"/>
</dbReference>